<keyword evidence="1" id="KW-1133">Transmembrane helix</keyword>
<evidence type="ECO:0000256" key="1">
    <source>
        <dbReference type="SAM" id="Phobius"/>
    </source>
</evidence>
<accession>A0A382ADB0</accession>
<name>A0A382ADB0_9ZZZZ</name>
<organism evidence="2">
    <name type="scientific">marine metagenome</name>
    <dbReference type="NCBI Taxonomy" id="408172"/>
    <lineage>
        <taxon>unclassified sequences</taxon>
        <taxon>metagenomes</taxon>
        <taxon>ecological metagenomes</taxon>
    </lineage>
</organism>
<reference evidence="2" key="1">
    <citation type="submission" date="2018-05" db="EMBL/GenBank/DDBJ databases">
        <authorList>
            <person name="Lanie J.A."/>
            <person name="Ng W.-L."/>
            <person name="Kazmierczak K.M."/>
            <person name="Andrzejewski T.M."/>
            <person name="Davidsen T.M."/>
            <person name="Wayne K.J."/>
            <person name="Tettelin H."/>
            <person name="Glass J.I."/>
            <person name="Rusch D."/>
            <person name="Podicherti R."/>
            <person name="Tsui H.-C.T."/>
            <person name="Winkler M.E."/>
        </authorList>
    </citation>
    <scope>NUCLEOTIDE SEQUENCE</scope>
</reference>
<feature type="transmembrane region" description="Helical" evidence="1">
    <location>
        <begin position="12"/>
        <end position="31"/>
    </location>
</feature>
<feature type="transmembrane region" description="Helical" evidence="1">
    <location>
        <begin position="127"/>
        <end position="148"/>
    </location>
</feature>
<dbReference type="AlphaFoldDB" id="A0A382ADB0"/>
<feature type="transmembrane region" description="Helical" evidence="1">
    <location>
        <begin position="169"/>
        <end position="186"/>
    </location>
</feature>
<feature type="transmembrane region" description="Helical" evidence="1">
    <location>
        <begin position="201"/>
        <end position="226"/>
    </location>
</feature>
<feature type="transmembrane region" description="Helical" evidence="1">
    <location>
        <begin position="87"/>
        <end position="107"/>
    </location>
</feature>
<sequence length="256" mass="31146">MLFYKIGNIIGNIMSFLWIIILWIPFISEYITCNNVSDMYNSLTWWCWTFQGIFYTSMFFYRKLEVFLHNINFIHKISNFCPKTTDYLFCIIGMVWFVFLMFCWLLYNNPRMITEMMNNDKNRNIKIQLGNILIHYYIITGISLWLLFDTNNIRRDLNIFIKQSKIPKIRIVLNWIIPIFIYISYWKFRIDLIFMNYDIDYIPYVVCVIMSFVTSLICVLSFSSLYKNIYIIRHKRIQTISNLKINRDTQTITYIV</sequence>
<feature type="transmembrane region" description="Helical" evidence="1">
    <location>
        <begin position="43"/>
        <end position="61"/>
    </location>
</feature>
<evidence type="ECO:0000313" key="2">
    <source>
        <dbReference type="EMBL" id="SVA99545.1"/>
    </source>
</evidence>
<gene>
    <name evidence="2" type="ORF">METZ01_LOCUS152399</name>
</gene>
<keyword evidence="1" id="KW-0472">Membrane</keyword>
<dbReference type="EMBL" id="UINC01024923">
    <property type="protein sequence ID" value="SVA99545.1"/>
    <property type="molecule type" value="Genomic_DNA"/>
</dbReference>
<keyword evidence="1" id="KW-0812">Transmembrane</keyword>
<proteinExistence type="predicted"/>
<protein>
    <submittedName>
        <fullName evidence="2">Uncharacterized protein</fullName>
    </submittedName>
</protein>